<name>A0AAE7NNG6_9BRAD</name>
<protein>
    <submittedName>
        <fullName evidence="1">Uncharacterized protein</fullName>
    </submittedName>
</protein>
<dbReference type="AlphaFoldDB" id="A0AAE7NNG6"/>
<dbReference type="RefSeq" id="WP_092216699.1">
    <property type="nucleotide sequence ID" value="NZ_CP030050.1"/>
</dbReference>
<gene>
    <name evidence="1" type="ORF">WN72_21655</name>
</gene>
<evidence type="ECO:0000313" key="1">
    <source>
        <dbReference type="EMBL" id="QOZ68637.1"/>
    </source>
</evidence>
<dbReference type="Proteomes" id="UP000594015">
    <property type="component" value="Chromosome"/>
</dbReference>
<proteinExistence type="predicted"/>
<accession>A0AAE7NNG6</accession>
<sequence>MTKSSTASAKTHRYELMHGEDADFVAYQRRREDGKWQTFATWMIPRAPC</sequence>
<organism evidence="1 2">
    <name type="scientific">Bradyrhizobium arachidis</name>
    <dbReference type="NCBI Taxonomy" id="858423"/>
    <lineage>
        <taxon>Bacteria</taxon>
        <taxon>Pseudomonadati</taxon>
        <taxon>Pseudomonadota</taxon>
        <taxon>Alphaproteobacteria</taxon>
        <taxon>Hyphomicrobiales</taxon>
        <taxon>Nitrobacteraceae</taxon>
        <taxon>Bradyrhizobium</taxon>
    </lineage>
</organism>
<reference evidence="1 2" key="1">
    <citation type="submission" date="2018-06" db="EMBL/GenBank/DDBJ databases">
        <title>Comparative genomics of Bradyrhizobium nodulating Arachidis hypogaea.</title>
        <authorList>
            <person name="Li Y."/>
        </authorList>
    </citation>
    <scope>NUCLEOTIDE SEQUENCE [LARGE SCALE GENOMIC DNA]</scope>
    <source>
        <strain evidence="1 2">CCBAU 051107</strain>
    </source>
</reference>
<dbReference type="EMBL" id="CP030050">
    <property type="protein sequence ID" value="QOZ68637.1"/>
    <property type="molecule type" value="Genomic_DNA"/>
</dbReference>
<evidence type="ECO:0000313" key="2">
    <source>
        <dbReference type="Proteomes" id="UP000594015"/>
    </source>
</evidence>
<dbReference type="KEGG" id="barh:WN72_21655"/>